<evidence type="ECO:0000313" key="4">
    <source>
        <dbReference type="Proteomes" id="UP000183567"/>
    </source>
</evidence>
<feature type="region of interest" description="Disordered" evidence="1">
    <location>
        <begin position="69"/>
        <end position="99"/>
    </location>
</feature>
<sequence>MMFLFRSTFITAISALLLILCAFSMSASAAPQFGRPLFHVLDAASDSMSMSVTNLSPTPTGAVDLAPIEAVPSSSATSPGEDPNPDPDPQVIEAASSSASSTVLAGATQAVVNSSTSTNGAPRSLCGGMGVVAGVAMSAVWLVL</sequence>
<organism evidence="3 4">
    <name type="scientific">Rhizopogon vesiculosus</name>
    <dbReference type="NCBI Taxonomy" id="180088"/>
    <lineage>
        <taxon>Eukaryota</taxon>
        <taxon>Fungi</taxon>
        <taxon>Dikarya</taxon>
        <taxon>Basidiomycota</taxon>
        <taxon>Agaricomycotina</taxon>
        <taxon>Agaricomycetes</taxon>
        <taxon>Agaricomycetidae</taxon>
        <taxon>Boletales</taxon>
        <taxon>Suillineae</taxon>
        <taxon>Rhizopogonaceae</taxon>
        <taxon>Rhizopogon</taxon>
    </lineage>
</organism>
<dbReference type="Proteomes" id="UP000183567">
    <property type="component" value="Unassembled WGS sequence"/>
</dbReference>
<keyword evidence="2" id="KW-0732">Signal</keyword>
<accession>A0A1J8Q700</accession>
<keyword evidence="4" id="KW-1185">Reference proteome</keyword>
<comment type="caution">
    <text evidence="3">The sequence shown here is derived from an EMBL/GenBank/DDBJ whole genome shotgun (WGS) entry which is preliminary data.</text>
</comment>
<name>A0A1J8Q700_9AGAM</name>
<feature type="chain" id="PRO_5012408021" evidence="2">
    <location>
        <begin position="30"/>
        <end position="144"/>
    </location>
</feature>
<protein>
    <submittedName>
        <fullName evidence="3">Uncharacterized protein</fullName>
    </submittedName>
</protein>
<proteinExistence type="predicted"/>
<evidence type="ECO:0000256" key="1">
    <source>
        <dbReference type="SAM" id="MobiDB-lite"/>
    </source>
</evidence>
<dbReference type="AlphaFoldDB" id="A0A1J8Q700"/>
<dbReference type="EMBL" id="LVVM01005928">
    <property type="protein sequence ID" value="OJA09433.1"/>
    <property type="molecule type" value="Genomic_DNA"/>
</dbReference>
<reference evidence="3 4" key="1">
    <citation type="submission" date="2016-03" db="EMBL/GenBank/DDBJ databases">
        <title>Comparative genomics of the ectomycorrhizal sister species Rhizopogon vinicolor and Rhizopogon vesiculosus (Basidiomycota: Boletales) reveals a divergence of the mating type B locus.</title>
        <authorList>
            <person name="Mujic A.B."/>
            <person name="Kuo A."/>
            <person name="Tritt A."/>
            <person name="Lipzen A."/>
            <person name="Chen C."/>
            <person name="Johnson J."/>
            <person name="Sharma A."/>
            <person name="Barry K."/>
            <person name="Grigoriev I.V."/>
            <person name="Spatafora J.W."/>
        </authorList>
    </citation>
    <scope>NUCLEOTIDE SEQUENCE [LARGE SCALE GENOMIC DNA]</scope>
    <source>
        <strain evidence="3 4">AM-OR11-056</strain>
    </source>
</reference>
<gene>
    <name evidence="3" type="ORF">AZE42_11438</name>
</gene>
<feature type="signal peptide" evidence="2">
    <location>
        <begin position="1"/>
        <end position="29"/>
    </location>
</feature>
<evidence type="ECO:0000256" key="2">
    <source>
        <dbReference type="SAM" id="SignalP"/>
    </source>
</evidence>
<evidence type="ECO:0000313" key="3">
    <source>
        <dbReference type="EMBL" id="OJA09433.1"/>
    </source>
</evidence>
<dbReference type="OrthoDB" id="2689548at2759"/>